<evidence type="ECO:0000256" key="1">
    <source>
        <dbReference type="PROSITE-ProRule" id="PRU00042"/>
    </source>
</evidence>
<feature type="region of interest" description="Disordered" evidence="3">
    <location>
        <begin position="1"/>
        <end position="34"/>
    </location>
</feature>
<protein>
    <submittedName>
        <fullName evidence="6">Uncharacterized protein</fullName>
    </submittedName>
</protein>
<keyword evidence="2" id="KW-0479">Metal-binding</keyword>
<feature type="compositionally biased region" description="Basic residues" evidence="3">
    <location>
        <begin position="1"/>
        <end position="14"/>
    </location>
</feature>
<feature type="compositionally biased region" description="Basic and acidic residues" evidence="3">
    <location>
        <begin position="190"/>
        <end position="209"/>
    </location>
</feature>
<reference evidence="6 7" key="1">
    <citation type="submission" date="2017-07" db="EMBL/GenBank/DDBJ databases">
        <authorList>
            <person name="Talla V."/>
            <person name="Backstrom N."/>
        </authorList>
    </citation>
    <scope>NUCLEOTIDE SEQUENCE [LARGE SCALE GENOMIC DNA]</scope>
</reference>
<dbReference type="Gene3D" id="3.30.160.60">
    <property type="entry name" value="Classic Zinc Finger"/>
    <property type="match status" value="1"/>
</dbReference>
<dbReference type="GO" id="GO:0005634">
    <property type="term" value="C:nucleus"/>
    <property type="evidence" value="ECO:0007669"/>
    <property type="project" value="InterPro"/>
</dbReference>
<gene>
    <name evidence="6" type="ORF">LSINAPIS_LOCUS10435</name>
</gene>
<dbReference type="PROSITE" id="PS00028">
    <property type="entry name" value="ZINC_FINGER_C2H2_1"/>
    <property type="match status" value="1"/>
</dbReference>
<evidence type="ECO:0000256" key="2">
    <source>
        <dbReference type="PROSITE-ProRule" id="PRU01263"/>
    </source>
</evidence>
<dbReference type="PROSITE" id="PS51915">
    <property type="entry name" value="ZAD"/>
    <property type="match status" value="1"/>
</dbReference>
<dbReference type="PANTHER" id="PTHR39942:SF1">
    <property type="entry name" value="BCDNA.LD26519-RELATED"/>
    <property type="match status" value="1"/>
</dbReference>
<dbReference type="Pfam" id="PF07776">
    <property type="entry name" value="zf-AD"/>
    <property type="match status" value="1"/>
</dbReference>
<dbReference type="EMBL" id="FZQP02004222">
    <property type="protein sequence ID" value="VVC99579.1"/>
    <property type="molecule type" value="Genomic_DNA"/>
</dbReference>
<dbReference type="SUPFAM" id="SSF57716">
    <property type="entry name" value="Glucocorticoid receptor-like (DNA-binding domain)"/>
    <property type="match status" value="1"/>
</dbReference>
<evidence type="ECO:0000259" key="5">
    <source>
        <dbReference type="PROSITE" id="PS51915"/>
    </source>
</evidence>
<proteinExistence type="predicted"/>
<feature type="domain" description="C2H2-type" evidence="4">
    <location>
        <begin position="613"/>
        <end position="640"/>
    </location>
</feature>
<feature type="region of interest" description="Disordered" evidence="3">
    <location>
        <begin position="162"/>
        <end position="258"/>
    </location>
</feature>
<feature type="binding site" evidence="2">
    <location>
        <position position="87"/>
    </location>
    <ligand>
        <name>Zn(2+)</name>
        <dbReference type="ChEBI" id="CHEBI:29105"/>
    </ligand>
</feature>
<dbReference type="Gene3D" id="3.40.1800.20">
    <property type="match status" value="1"/>
</dbReference>
<keyword evidence="7" id="KW-1185">Reference proteome</keyword>
<evidence type="ECO:0000256" key="3">
    <source>
        <dbReference type="SAM" id="MobiDB-lite"/>
    </source>
</evidence>
<dbReference type="AlphaFoldDB" id="A0A5E4QMT8"/>
<feature type="compositionally biased region" description="Basic and acidic residues" evidence="3">
    <location>
        <begin position="221"/>
        <end position="235"/>
    </location>
</feature>
<feature type="binding site" evidence="2">
    <location>
        <position position="47"/>
    </location>
    <ligand>
        <name>Zn(2+)</name>
        <dbReference type="ChEBI" id="CHEBI:29105"/>
    </ligand>
</feature>
<feature type="binding site" evidence="2">
    <location>
        <position position="44"/>
    </location>
    <ligand>
        <name>Zn(2+)</name>
        <dbReference type="ChEBI" id="CHEBI:29105"/>
    </ligand>
</feature>
<evidence type="ECO:0000313" key="6">
    <source>
        <dbReference type="EMBL" id="VVC99579.1"/>
    </source>
</evidence>
<evidence type="ECO:0000259" key="4">
    <source>
        <dbReference type="PROSITE" id="PS50157"/>
    </source>
</evidence>
<feature type="binding site" evidence="2">
    <location>
        <position position="90"/>
    </location>
    <ligand>
        <name>Zn(2+)</name>
        <dbReference type="ChEBI" id="CHEBI:29105"/>
    </ligand>
</feature>
<dbReference type="SMART" id="SM00868">
    <property type="entry name" value="zf-AD"/>
    <property type="match status" value="1"/>
</dbReference>
<feature type="compositionally biased region" description="Polar residues" evidence="3">
    <location>
        <begin position="238"/>
        <end position="247"/>
    </location>
</feature>
<accession>A0A5E4QMT8</accession>
<name>A0A5E4QMT8_9NEOP</name>
<organism evidence="6 7">
    <name type="scientific">Leptidea sinapis</name>
    <dbReference type="NCBI Taxonomy" id="189913"/>
    <lineage>
        <taxon>Eukaryota</taxon>
        <taxon>Metazoa</taxon>
        <taxon>Ecdysozoa</taxon>
        <taxon>Arthropoda</taxon>
        <taxon>Hexapoda</taxon>
        <taxon>Insecta</taxon>
        <taxon>Pterygota</taxon>
        <taxon>Neoptera</taxon>
        <taxon>Endopterygota</taxon>
        <taxon>Lepidoptera</taxon>
        <taxon>Glossata</taxon>
        <taxon>Ditrysia</taxon>
        <taxon>Papilionoidea</taxon>
        <taxon>Pieridae</taxon>
        <taxon>Dismorphiinae</taxon>
        <taxon>Leptidea</taxon>
    </lineage>
</organism>
<evidence type="ECO:0000313" key="7">
    <source>
        <dbReference type="Proteomes" id="UP000324832"/>
    </source>
</evidence>
<dbReference type="InterPro" id="IPR012934">
    <property type="entry name" value="Znf_AD"/>
</dbReference>
<feature type="region of interest" description="Disordered" evidence="3">
    <location>
        <begin position="489"/>
        <end position="508"/>
    </location>
</feature>
<dbReference type="SUPFAM" id="SSF57667">
    <property type="entry name" value="beta-beta-alpha zinc fingers"/>
    <property type="match status" value="1"/>
</dbReference>
<dbReference type="InterPro" id="IPR036236">
    <property type="entry name" value="Znf_C2H2_sf"/>
</dbReference>
<dbReference type="PANTHER" id="PTHR39942">
    <property type="entry name" value="BCDNA.LD26519-RELATED"/>
    <property type="match status" value="1"/>
</dbReference>
<sequence length="656" mass="73988">MAKKRNVNRRKKDIKSKTDTITNSDSNHELPQKSMSQNANLKVCRLCENKEGPFLGIFEAEKTTAKKIDEIMPFVISENDDLPQKICFRCSAKVEELHEFVQKCVNTQINLRNAAGREGPLEIKKSRKIWEEHLNQSNMLNENLCDAVLKRAMKGISDIPVLPLPAEETPKNDSKNLSNKKNATNLQVKKGTEESPKSEKEINKVDEKTTTNTLQLRNRKDKNEIDKPEENKSEKVQVVNTNTVSKNETTDKPPEAPKPFNIMDHVSMIKVNGVGVLFQCELCNRNFLRKDVVMAHGCSKNGGKKIAEEVKPIVQEPPKIPLIKYINTKPPNEVKKPPFTGTISTIILDDDDNDTVKTVETPMTVKKQKPKIGPASKVKRYENESKECLSKEEQSNKAVEAPQSNISPSIQFPSVPQMNSRYKLVPGPNNTFTLVEDKSIITPEKPAESLLSPKITTPPPLRLIERTPEHKAAPAPYPVGLIKKVSHHTPPFPDMPTTIPEKPAPASKKQSYTIVQTGNPSKLLISTKPQPETDVVPKKRSRKTQHTLINQPPYSVILEQNDHPKDPEFFTFVNVDPLLEPSYVLPTDSIVQESQISTSNKGNQVVDKEKDKYSCNLCGESFSREKKLLSHIKFHYNKMDEEDQMRAQKTGKKRKS</sequence>
<keyword evidence="1" id="KW-0863">Zinc-finger</keyword>
<keyword evidence="2" id="KW-0862">Zinc</keyword>
<dbReference type="GO" id="GO:0008270">
    <property type="term" value="F:zinc ion binding"/>
    <property type="evidence" value="ECO:0007669"/>
    <property type="project" value="UniProtKB-UniRule"/>
</dbReference>
<dbReference type="Proteomes" id="UP000324832">
    <property type="component" value="Unassembled WGS sequence"/>
</dbReference>
<feature type="region of interest" description="Disordered" evidence="3">
    <location>
        <begin position="522"/>
        <end position="545"/>
    </location>
</feature>
<dbReference type="PROSITE" id="PS50157">
    <property type="entry name" value="ZINC_FINGER_C2H2_2"/>
    <property type="match status" value="1"/>
</dbReference>
<dbReference type="InterPro" id="IPR013087">
    <property type="entry name" value="Znf_C2H2_type"/>
</dbReference>
<dbReference type="SMART" id="SM00355">
    <property type="entry name" value="ZnF_C2H2"/>
    <property type="match status" value="1"/>
</dbReference>
<feature type="domain" description="ZAD" evidence="5">
    <location>
        <begin position="42"/>
        <end position="114"/>
    </location>
</feature>